<dbReference type="STRING" id="1314782.A0A165N220"/>
<comment type="subcellular location">
    <subcellularLocation>
        <location evidence="1">Endoplasmic reticulum membrane</location>
        <topology evidence="1">Multi-pass membrane protein</topology>
    </subcellularLocation>
</comment>
<dbReference type="GO" id="GO:0019915">
    <property type="term" value="P:lipid storage"/>
    <property type="evidence" value="ECO:0007669"/>
    <property type="project" value="InterPro"/>
</dbReference>
<dbReference type="AlphaFoldDB" id="A0A165N220"/>
<proteinExistence type="predicted"/>
<reference evidence="7 8" key="1">
    <citation type="journal article" date="2016" name="Mol. Biol. Evol.">
        <title>Comparative Genomics of Early-Diverging Mushroom-Forming Fungi Provides Insights into the Origins of Lignocellulose Decay Capabilities.</title>
        <authorList>
            <person name="Nagy L.G."/>
            <person name="Riley R."/>
            <person name="Tritt A."/>
            <person name="Adam C."/>
            <person name="Daum C."/>
            <person name="Floudas D."/>
            <person name="Sun H."/>
            <person name="Yadav J.S."/>
            <person name="Pangilinan J."/>
            <person name="Larsson K.H."/>
            <person name="Matsuura K."/>
            <person name="Barry K."/>
            <person name="Labutti K."/>
            <person name="Kuo R."/>
            <person name="Ohm R.A."/>
            <person name="Bhattacharya S.S."/>
            <person name="Shirouzu T."/>
            <person name="Yoshinaga Y."/>
            <person name="Martin F.M."/>
            <person name="Grigoriev I.V."/>
            <person name="Hibbett D.S."/>
        </authorList>
    </citation>
    <scope>NUCLEOTIDE SEQUENCE [LARGE SCALE GENOMIC DNA]</scope>
    <source>
        <strain evidence="7 8">HHB14362 ss-1</strain>
    </source>
</reference>
<evidence type="ECO:0000256" key="2">
    <source>
        <dbReference type="ARBA" id="ARBA00022692"/>
    </source>
</evidence>
<accession>A0A165N220</accession>
<dbReference type="GO" id="GO:0005789">
    <property type="term" value="C:endoplasmic reticulum membrane"/>
    <property type="evidence" value="ECO:0007669"/>
    <property type="project" value="UniProtKB-SubCell"/>
</dbReference>
<evidence type="ECO:0000256" key="4">
    <source>
        <dbReference type="ARBA" id="ARBA00022989"/>
    </source>
</evidence>
<protein>
    <submittedName>
        <fullName evidence="7">Uncharacterized protein</fullName>
    </submittedName>
</protein>
<name>A0A165N220_9AGAM</name>
<gene>
    <name evidence="7" type="ORF">NEOLEDRAFT_1142586</name>
</gene>
<evidence type="ECO:0000313" key="8">
    <source>
        <dbReference type="Proteomes" id="UP000076761"/>
    </source>
</evidence>
<dbReference type="InParanoid" id="A0A165N220"/>
<evidence type="ECO:0000256" key="6">
    <source>
        <dbReference type="SAM" id="Phobius"/>
    </source>
</evidence>
<evidence type="ECO:0000256" key="1">
    <source>
        <dbReference type="ARBA" id="ARBA00004477"/>
    </source>
</evidence>
<dbReference type="Proteomes" id="UP000076761">
    <property type="component" value="Unassembled WGS sequence"/>
</dbReference>
<dbReference type="InterPro" id="IPR019388">
    <property type="entry name" value="FIT"/>
</dbReference>
<organism evidence="7 8">
    <name type="scientific">Neolentinus lepideus HHB14362 ss-1</name>
    <dbReference type="NCBI Taxonomy" id="1314782"/>
    <lineage>
        <taxon>Eukaryota</taxon>
        <taxon>Fungi</taxon>
        <taxon>Dikarya</taxon>
        <taxon>Basidiomycota</taxon>
        <taxon>Agaricomycotina</taxon>
        <taxon>Agaricomycetes</taxon>
        <taxon>Gloeophyllales</taxon>
        <taxon>Gloeophyllaceae</taxon>
        <taxon>Neolentinus</taxon>
    </lineage>
</organism>
<dbReference type="GO" id="GO:0010945">
    <property type="term" value="F:coenzyme A diphosphatase activity"/>
    <property type="evidence" value="ECO:0007669"/>
    <property type="project" value="InterPro"/>
</dbReference>
<keyword evidence="8" id="KW-1185">Reference proteome</keyword>
<dbReference type="OrthoDB" id="5579088at2759"/>
<feature type="transmembrane region" description="Helical" evidence="6">
    <location>
        <begin position="35"/>
        <end position="57"/>
    </location>
</feature>
<dbReference type="Pfam" id="PF10261">
    <property type="entry name" value="FIT"/>
    <property type="match status" value="1"/>
</dbReference>
<sequence length="101" mass="11261">MQKTAPAHTLQRPRLSSQRFRPGITRWSNAHRYSVAFFSVLLALWLFSSYTTSVYFYSPLEKFTGYLLGVAGFSVTLAPIFSSPQATTPVGSTAESKPHEN</sequence>
<keyword evidence="4 6" id="KW-1133">Transmembrane helix</keyword>
<evidence type="ECO:0000256" key="5">
    <source>
        <dbReference type="ARBA" id="ARBA00023136"/>
    </source>
</evidence>
<evidence type="ECO:0000313" key="7">
    <source>
        <dbReference type="EMBL" id="KZT19073.1"/>
    </source>
</evidence>
<keyword evidence="5 6" id="KW-0472">Membrane</keyword>
<evidence type="ECO:0000256" key="3">
    <source>
        <dbReference type="ARBA" id="ARBA00022824"/>
    </source>
</evidence>
<keyword evidence="2 6" id="KW-0812">Transmembrane</keyword>
<keyword evidence="3" id="KW-0256">Endoplasmic reticulum</keyword>
<dbReference type="EMBL" id="KV425651">
    <property type="protein sequence ID" value="KZT19073.1"/>
    <property type="molecule type" value="Genomic_DNA"/>
</dbReference>